<accession>A0A5N5RDL1</accession>
<dbReference type="RefSeq" id="WP_175578404.1">
    <property type="nucleotide sequence ID" value="NZ_RQSP01000047.1"/>
</dbReference>
<comment type="caution">
    <text evidence="3">The sequence shown here is derived from an EMBL/GenBank/DDBJ whole genome shotgun (WGS) entry which is preliminary data.</text>
</comment>
<dbReference type="Proteomes" id="UP000326336">
    <property type="component" value="Unassembled WGS sequence"/>
</dbReference>
<dbReference type="EMBL" id="RQSP01000047">
    <property type="protein sequence ID" value="KAB5605392.1"/>
    <property type="molecule type" value="Genomic_DNA"/>
</dbReference>
<evidence type="ECO:0000313" key="3">
    <source>
        <dbReference type="EMBL" id="KAB5605392.1"/>
    </source>
</evidence>
<dbReference type="InterPro" id="IPR004843">
    <property type="entry name" value="Calcineurin-like_PHP"/>
</dbReference>
<feature type="non-terminal residue" evidence="3">
    <location>
        <position position="153"/>
    </location>
</feature>
<dbReference type="Gene3D" id="3.60.21.10">
    <property type="match status" value="1"/>
</dbReference>
<dbReference type="GO" id="GO:0016787">
    <property type="term" value="F:hydrolase activity"/>
    <property type="evidence" value="ECO:0007669"/>
    <property type="project" value="InterPro"/>
</dbReference>
<reference evidence="3 4" key="1">
    <citation type="journal article" date="2019" name="Int. J. Syst. Evol. Microbiol.">
        <title>Bifidobacterium jacchi sp. nov., isolated from the faeces of a baby common marmoset (Callithrix jacchus).</title>
        <authorList>
            <person name="Modesto M."/>
            <person name="Watanabe K."/>
            <person name="Arita M."/>
            <person name="Satti M."/>
            <person name="Oki K."/>
            <person name="Sciavilla P."/>
            <person name="Patavino C."/>
            <person name="Camma C."/>
            <person name="Michelini S."/>
            <person name="Sgorbati B."/>
            <person name="Mattarelli P."/>
        </authorList>
    </citation>
    <scope>NUCLEOTIDE SEQUENCE [LARGE SCALE GENOMIC DNA]</scope>
    <source>
        <strain evidence="3 4">MRM 9.3</strain>
    </source>
</reference>
<feature type="signal peptide" evidence="1">
    <location>
        <begin position="1"/>
        <end position="32"/>
    </location>
</feature>
<feature type="domain" description="Calcineurin-like phosphoesterase" evidence="2">
    <location>
        <begin position="49"/>
        <end position="151"/>
    </location>
</feature>
<keyword evidence="1" id="KW-0732">Signal</keyword>
<dbReference type="SUPFAM" id="SSF56300">
    <property type="entry name" value="Metallo-dependent phosphatases"/>
    <property type="match status" value="1"/>
</dbReference>
<evidence type="ECO:0000313" key="4">
    <source>
        <dbReference type="Proteomes" id="UP000326336"/>
    </source>
</evidence>
<feature type="chain" id="PRO_5024866783" description="Calcineurin-like phosphoesterase domain-containing protein" evidence="1">
    <location>
        <begin position="33"/>
        <end position="153"/>
    </location>
</feature>
<dbReference type="InterPro" id="IPR029052">
    <property type="entry name" value="Metallo-depent_PP-like"/>
</dbReference>
<gene>
    <name evidence="3" type="ORF">EHS19_09310</name>
</gene>
<organism evidence="3 4">
    <name type="scientific">Bifidobacterium jacchi</name>
    <dbReference type="NCBI Taxonomy" id="2490545"/>
    <lineage>
        <taxon>Bacteria</taxon>
        <taxon>Bacillati</taxon>
        <taxon>Actinomycetota</taxon>
        <taxon>Actinomycetes</taxon>
        <taxon>Bifidobacteriales</taxon>
        <taxon>Bifidobacteriaceae</taxon>
        <taxon>Bifidobacterium</taxon>
    </lineage>
</organism>
<name>A0A5N5RDL1_9BIFI</name>
<sequence length="153" mass="16278">MRIPSMKRALAAIAAAATLAAGLIVAPGTALAAEVTPAGPDNKAAGSARIGVLSDTHYYPANYADDNDDFHDYVGGDPKLLEESNAISDKAIDMIIKDHPDYVLVTGDLTKDGEQQAEYDIAQKFKRIETETAKENGGKGTQVFVINGNHDIY</sequence>
<proteinExistence type="predicted"/>
<protein>
    <recommendedName>
        <fullName evidence="2">Calcineurin-like phosphoesterase domain-containing protein</fullName>
    </recommendedName>
</protein>
<dbReference type="AlphaFoldDB" id="A0A5N5RDL1"/>
<evidence type="ECO:0000256" key="1">
    <source>
        <dbReference type="SAM" id="SignalP"/>
    </source>
</evidence>
<evidence type="ECO:0000259" key="2">
    <source>
        <dbReference type="Pfam" id="PF00149"/>
    </source>
</evidence>
<dbReference type="Pfam" id="PF00149">
    <property type="entry name" value="Metallophos"/>
    <property type="match status" value="1"/>
</dbReference>
<keyword evidence="4" id="KW-1185">Reference proteome</keyword>